<evidence type="ECO:0000256" key="6">
    <source>
        <dbReference type="SAM" id="SignalP"/>
    </source>
</evidence>
<evidence type="ECO:0000256" key="1">
    <source>
        <dbReference type="ARBA" id="ARBA00004191"/>
    </source>
</evidence>
<keyword evidence="9" id="KW-1185">Reference proteome</keyword>
<keyword evidence="4 6" id="KW-0732">Signal</keyword>
<evidence type="ECO:0000256" key="4">
    <source>
        <dbReference type="ARBA" id="ARBA00022729"/>
    </source>
</evidence>
<dbReference type="Pfam" id="PF11765">
    <property type="entry name" value="Hyphal_reg_CWP"/>
    <property type="match status" value="1"/>
</dbReference>
<feature type="chain" id="PRO_5004034805" description="Hyphally-regulated cell wall protein N-terminal domain-containing protein" evidence="6">
    <location>
        <begin position="21"/>
        <end position="373"/>
    </location>
</feature>
<proteinExistence type="predicted"/>
<dbReference type="AlphaFoldDB" id="M3IG39"/>
<dbReference type="STRING" id="1245528.M3IG39"/>
<sequence>MKIISKLILIPLICYNLIRALDITENRINIGSVTIPHEPVAICSNSYWSIVDVASVTFYNTLTLQPNAMLYVSSTLPTISLKLQAIYHYPHQNDGIIAFNSLSSTGTPSFKIGGSTFVNNGVIYCASKGNVADTMTLNSGQITNNGLMIFYHQQRSTSHVSLHGGPHDILTNNGQICFRKHIYKQECNLEGTGCFTAMEGGSIHISGSDKISDYRLSYYLADSASSMVVSDNKDGTTFTVYGFGNGNKVALTCLLNGNRYPKYSYDRETGVLTLTSNLNHRYNFDIGTGYDPNFFEIVTINDAGISHTTCEGVTYTGEVPERNLPASCNIPCKDQPPFPMDNTFPMTTIYTTTWTRTYKESTTLTESGLVSRL</sequence>
<organism evidence="8 9">
    <name type="scientific">Candida maltosa (strain Xu316)</name>
    <name type="common">Yeast</name>
    <dbReference type="NCBI Taxonomy" id="1245528"/>
    <lineage>
        <taxon>Eukaryota</taxon>
        <taxon>Fungi</taxon>
        <taxon>Dikarya</taxon>
        <taxon>Ascomycota</taxon>
        <taxon>Saccharomycotina</taxon>
        <taxon>Pichiomycetes</taxon>
        <taxon>Debaryomycetaceae</taxon>
        <taxon>Candida/Lodderomyces clade</taxon>
        <taxon>Candida</taxon>
    </lineage>
</organism>
<dbReference type="OrthoDB" id="4022214at2759"/>
<keyword evidence="3" id="KW-0964">Secreted</keyword>
<evidence type="ECO:0000259" key="7">
    <source>
        <dbReference type="Pfam" id="PF11765"/>
    </source>
</evidence>
<comment type="subcellular location">
    <subcellularLocation>
        <location evidence="1">Secreted</location>
        <location evidence="1">Cell wall</location>
    </subcellularLocation>
</comment>
<evidence type="ECO:0000256" key="2">
    <source>
        <dbReference type="ARBA" id="ARBA00022512"/>
    </source>
</evidence>
<evidence type="ECO:0000256" key="5">
    <source>
        <dbReference type="ARBA" id="ARBA00023180"/>
    </source>
</evidence>
<evidence type="ECO:0000313" key="9">
    <source>
        <dbReference type="Proteomes" id="UP000011777"/>
    </source>
</evidence>
<keyword evidence="5" id="KW-0325">Glycoprotein</keyword>
<gene>
    <name evidence="8" type="ORF">G210_5205</name>
</gene>
<dbReference type="GO" id="GO:0009277">
    <property type="term" value="C:fungal-type cell wall"/>
    <property type="evidence" value="ECO:0007669"/>
    <property type="project" value="UniProtKB-ARBA"/>
</dbReference>
<evidence type="ECO:0000256" key="3">
    <source>
        <dbReference type="ARBA" id="ARBA00022525"/>
    </source>
</evidence>
<feature type="non-terminal residue" evidence="8">
    <location>
        <position position="373"/>
    </location>
</feature>
<reference evidence="8 9" key="1">
    <citation type="submission" date="2013-02" db="EMBL/GenBank/DDBJ databases">
        <title>Genome sequence of Candida maltosa Xu316, a potential industrial strain for xylitol and ethanol production.</title>
        <authorList>
            <person name="Yu J."/>
            <person name="Wang Q."/>
            <person name="Geng X."/>
            <person name="Bao W."/>
            <person name="He P."/>
            <person name="Cai J."/>
        </authorList>
    </citation>
    <scope>NUCLEOTIDE SEQUENCE [LARGE SCALE GENOMIC DNA]</scope>
    <source>
        <strain evidence="9">Xu316</strain>
    </source>
</reference>
<accession>M3IG39</accession>
<comment type="caution">
    <text evidence="8">The sequence shown here is derived from an EMBL/GenBank/DDBJ whole genome shotgun (WGS) entry which is preliminary data.</text>
</comment>
<dbReference type="HOGENOM" id="CLU_006199_3_0_1"/>
<dbReference type="InterPro" id="IPR021031">
    <property type="entry name" value="Hyphal-reg_cell_wall_N"/>
</dbReference>
<evidence type="ECO:0000313" key="8">
    <source>
        <dbReference type="EMBL" id="EMG45216.1"/>
    </source>
</evidence>
<name>M3IG39_CANMX</name>
<feature type="domain" description="Hyphally-regulated cell wall protein N-terminal" evidence="7">
    <location>
        <begin position="13"/>
        <end position="339"/>
    </location>
</feature>
<protein>
    <recommendedName>
        <fullName evidence="7">Hyphally-regulated cell wall protein N-terminal domain-containing protein</fullName>
    </recommendedName>
</protein>
<feature type="signal peptide" evidence="6">
    <location>
        <begin position="1"/>
        <end position="20"/>
    </location>
</feature>
<dbReference type="EMBL" id="AOGT01002912">
    <property type="protein sequence ID" value="EMG45216.1"/>
    <property type="molecule type" value="Genomic_DNA"/>
</dbReference>
<dbReference type="Proteomes" id="UP000011777">
    <property type="component" value="Unassembled WGS sequence"/>
</dbReference>
<keyword evidence="2" id="KW-0134">Cell wall</keyword>